<evidence type="ECO:0000313" key="1">
    <source>
        <dbReference type="EMBL" id="GHO90563.1"/>
    </source>
</evidence>
<dbReference type="Proteomes" id="UP000597444">
    <property type="component" value="Unassembled WGS sequence"/>
</dbReference>
<dbReference type="EMBL" id="BNJK01000001">
    <property type="protein sequence ID" value="GHO90563.1"/>
    <property type="molecule type" value="Genomic_DNA"/>
</dbReference>
<reference evidence="1" key="1">
    <citation type="submission" date="2020-10" db="EMBL/GenBank/DDBJ databases">
        <title>Taxonomic study of unclassified bacteria belonging to the class Ktedonobacteria.</title>
        <authorList>
            <person name="Yabe S."/>
            <person name="Wang C.M."/>
            <person name="Zheng Y."/>
            <person name="Sakai Y."/>
            <person name="Cavaletti L."/>
            <person name="Monciardini P."/>
            <person name="Donadio S."/>
        </authorList>
    </citation>
    <scope>NUCLEOTIDE SEQUENCE</scope>
    <source>
        <strain evidence="1">ID150040</strain>
    </source>
</reference>
<dbReference type="AlphaFoldDB" id="A0A8J3MZK8"/>
<gene>
    <name evidence="1" type="ORF">KSF_006110</name>
</gene>
<protein>
    <submittedName>
        <fullName evidence="1">Uncharacterized protein</fullName>
    </submittedName>
</protein>
<accession>A0A8J3MZK8</accession>
<proteinExistence type="predicted"/>
<evidence type="ECO:0000313" key="2">
    <source>
        <dbReference type="Proteomes" id="UP000597444"/>
    </source>
</evidence>
<keyword evidence="2" id="KW-1185">Reference proteome</keyword>
<dbReference type="RefSeq" id="WP_220201516.1">
    <property type="nucleotide sequence ID" value="NZ_BNJK01000001.1"/>
</dbReference>
<name>A0A8J3MZK8_9CHLR</name>
<sequence length="187" mass="20467">MSVQLPSVSTVEGVVVRLLLAESKGLAAPSYDEEEVYRGMQAMKAVPDNRLYHHPEQFGAPGALNYVDIITAPGQFQGFFRDESGMVHLSASVQQRIQEVVRLANTDAYRPSARLLDDAMQVTRARITDPFVGVTRVDGIAVKGGSYGWQHEEAVDLGGYFLAIPASHGGIIQGNQFYTLRASFPRI</sequence>
<organism evidence="1 2">
    <name type="scientific">Reticulibacter mediterranei</name>
    <dbReference type="NCBI Taxonomy" id="2778369"/>
    <lineage>
        <taxon>Bacteria</taxon>
        <taxon>Bacillati</taxon>
        <taxon>Chloroflexota</taxon>
        <taxon>Ktedonobacteria</taxon>
        <taxon>Ktedonobacterales</taxon>
        <taxon>Reticulibacteraceae</taxon>
        <taxon>Reticulibacter</taxon>
    </lineage>
</organism>
<comment type="caution">
    <text evidence="1">The sequence shown here is derived from an EMBL/GenBank/DDBJ whole genome shotgun (WGS) entry which is preliminary data.</text>
</comment>